<keyword evidence="2" id="KW-1185">Reference proteome</keyword>
<proteinExistence type="predicted"/>
<dbReference type="Proteomes" id="UP000055024">
    <property type="component" value="Unassembled WGS sequence"/>
</dbReference>
<sequence length="79" mass="8923">MWNSLSIENENKIVTRLGIKVTDSLGEQFRLPALLSIKIGTVPTLETIYSTRAGLFEEKLCITLIPIASYRHMTNKTEN</sequence>
<reference evidence="1 2" key="1">
    <citation type="submission" date="2015-01" db="EMBL/GenBank/DDBJ databases">
        <title>Evolution of Trichinella species and genotypes.</title>
        <authorList>
            <person name="Korhonen P.K."/>
            <person name="Edoardo P."/>
            <person name="Giuseppe L.R."/>
            <person name="Gasser R.B."/>
        </authorList>
    </citation>
    <scope>NUCLEOTIDE SEQUENCE [LARGE SCALE GENOMIC DNA]</scope>
    <source>
        <strain evidence="1">ISS1029</strain>
    </source>
</reference>
<protein>
    <submittedName>
        <fullName evidence="1">Uncharacterized protein</fullName>
    </submittedName>
</protein>
<comment type="caution">
    <text evidence="1">The sequence shown here is derived from an EMBL/GenBank/DDBJ whole genome shotgun (WGS) entry which is preliminary data.</text>
</comment>
<dbReference type="AlphaFoldDB" id="A0A0V1GLG0"/>
<name>A0A0V1GLG0_9BILA</name>
<dbReference type="EMBL" id="JYDP01001006">
    <property type="protein sequence ID" value="KRY99100.1"/>
    <property type="molecule type" value="Genomic_DNA"/>
</dbReference>
<accession>A0A0V1GLG0</accession>
<evidence type="ECO:0000313" key="2">
    <source>
        <dbReference type="Proteomes" id="UP000055024"/>
    </source>
</evidence>
<organism evidence="1 2">
    <name type="scientific">Trichinella zimbabwensis</name>
    <dbReference type="NCBI Taxonomy" id="268475"/>
    <lineage>
        <taxon>Eukaryota</taxon>
        <taxon>Metazoa</taxon>
        <taxon>Ecdysozoa</taxon>
        <taxon>Nematoda</taxon>
        <taxon>Enoplea</taxon>
        <taxon>Dorylaimia</taxon>
        <taxon>Trichinellida</taxon>
        <taxon>Trichinellidae</taxon>
        <taxon>Trichinella</taxon>
    </lineage>
</organism>
<gene>
    <name evidence="1" type="ORF">T11_5822</name>
</gene>
<evidence type="ECO:0000313" key="1">
    <source>
        <dbReference type="EMBL" id="KRY99100.1"/>
    </source>
</evidence>